<gene>
    <name evidence="1" type="ORF">AAE021_12385</name>
</gene>
<sequence>MLALLFSGLVPNKQPNVYELLESVPYGQNLVEQAEAVLGPDLLERHREAEIYDWNIYQTVYMIEHLVLAATWEQLTRRQPDLLAGQSFGSLTAAVHAGCLSFREMVELITRSTQVEETYFSEAEAPLACVFYARLSQEMTDRLITDVLSEDSNGWLDISVVQERGVFSVSGTASLVHRFGDGVRRLGGIIFYTVERAEHCPALSPLADRLEEEVYSRFKFQAPSRLLLSDNGKRLSTGPEVSHDLARGWSRRLVNAEQYQAMLDYGVKRMVIPGHSALFSGPDDPSFEKLLIRSRDYVRKAAFKDFVA</sequence>
<dbReference type="InterPro" id="IPR050858">
    <property type="entry name" value="Mal-CoA-ACP_Trans/PKS_FabD"/>
</dbReference>
<dbReference type="PANTHER" id="PTHR42681">
    <property type="entry name" value="MALONYL-COA-ACYL CARRIER PROTEIN TRANSACYLASE, MITOCHONDRIAL"/>
    <property type="match status" value="1"/>
</dbReference>
<evidence type="ECO:0000313" key="2">
    <source>
        <dbReference type="Proteomes" id="UP001448858"/>
    </source>
</evidence>
<name>A0ABZ2ZT60_9MICC</name>
<dbReference type="PANTHER" id="PTHR42681:SF6">
    <property type="entry name" value="BLL0263 PROTEIN"/>
    <property type="match status" value="1"/>
</dbReference>
<dbReference type="Gene3D" id="3.30.70.250">
    <property type="entry name" value="Malonyl-CoA ACP transacylase, ACP-binding"/>
    <property type="match status" value="1"/>
</dbReference>
<dbReference type="InterPro" id="IPR016035">
    <property type="entry name" value="Acyl_Trfase/lysoPLipase"/>
</dbReference>
<reference evidence="1 2" key="1">
    <citation type="submission" date="2024-04" db="EMBL/GenBank/DDBJ databases">
        <title>Arthrobacter sp. from Plains bison fecal sample.</title>
        <authorList>
            <person name="Ruzzini A."/>
        </authorList>
    </citation>
    <scope>NUCLEOTIDE SEQUENCE [LARGE SCALE GENOMIC DNA]</scope>
    <source>
        <strain evidence="1 2">EINP1</strain>
    </source>
</reference>
<accession>A0ABZ2ZT60</accession>
<evidence type="ECO:0008006" key="3">
    <source>
        <dbReference type="Google" id="ProtNLM"/>
    </source>
</evidence>
<keyword evidence="2" id="KW-1185">Reference proteome</keyword>
<dbReference type="Proteomes" id="UP001448858">
    <property type="component" value="Chromosome"/>
</dbReference>
<protein>
    <recommendedName>
        <fullName evidence="3">ACP S-malonyltransferase</fullName>
    </recommendedName>
</protein>
<dbReference type="Gene3D" id="3.40.366.10">
    <property type="entry name" value="Malonyl-Coenzyme A Acyl Carrier Protein, domain 2"/>
    <property type="match status" value="1"/>
</dbReference>
<evidence type="ECO:0000313" key="1">
    <source>
        <dbReference type="EMBL" id="WZP14980.1"/>
    </source>
</evidence>
<dbReference type="EMBL" id="CP151657">
    <property type="protein sequence ID" value="WZP14980.1"/>
    <property type="molecule type" value="Genomic_DNA"/>
</dbReference>
<proteinExistence type="predicted"/>
<dbReference type="RefSeq" id="WP_342022641.1">
    <property type="nucleotide sequence ID" value="NZ_CP151657.1"/>
</dbReference>
<dbReference type="InterPro" id="IPR001227">
    <property type="entry name" value="Ac_transferase_dom_sf"/>
</dbReference>
<organism evidence="1 2">
    <name type="scientific">Arthrobacter citreus</name>
    <dbReference type="NCBI Taxonomy" id="1670"/>
    <lineage>
        <taxon>Bacteria</taxon>
        <taxon>Bacillati</taxon>
        <taxon>Actinomycetota</taxon>
        <taxon>Actinomycetes</taxon>
        <taxon>Micrococcales</taxon>
        <taxon>Micrococcaceae</taxon>
        <taxon>Arthrobacter</taxon>
    </lineage>
</organism>
<dbReference type="SUPFAM" id="SSF52151">
    <property type="entry name" value="FabD/lysophospholipase-like"/>
    <property type="match status" value="1"/>
</dbReference>